<dbReference type="Proteomes" id="UP000311382">
    <property type="component" value="Unassembled WGS sequence"/>
</dbReference>
<keyword evidence="5" id="KW-0539">Nucleus</keyword>
<dbReference type="CDD" id="cd07981">
    <property type="entry name" value="HFD_TAF12"/>
    <property type="match status" value="1"/>
</dbReference>
<comment type="subcellular location">
    <subcellularLocation>
        <location evidence="1">Nucleus</location>
    </subcellularLocation>
</comment>
<dbReference type="GO" id="GO:0017025">
    <property type="term" value="F:TBP-class protein binding"/>
    <property type="evidence" value="ECO:0007669"/>
    <property type="project" value="TreeGrafter"/>
</dbReference>
<dbReference type="SUPFAM" id="SSF47113">
    <property type="entry name" value="Histone-fold"/>
    <property type="match status" value="1"/>
</dbReference>
<evidence type="ECO:0000313" key="10">
    <source>
        <dbReference type="EMBL" id="TNY18956.1"/>
    </source>
</evidence>
<name>A0A5C5FRU4_9BASI</name>
<keyword evidence="10" id="KW-0648">Protein biosynthesis</keyword>
<evidence type="ECO:0000256" key="6">
    <source>
        <dbReference type="ARBA" id="ARBA00075089"/>
    </source>
</evidence>
<comment type="similarity">
    <text evidence="2">Belongs to the TAF12 family.</text>
</comment>
<dbReference type="GO" id="GO:0005669">
    <property type="term" value="C:transcription factor TFIID complex"/>
    <property type="evidence" value="ECO:0007669"/>
    <property type="project" value="InterPro"/>
</dbReference>
<dbReference type="GO" id="GO:0003677">
    <property type="term" value="F:DNA binding"/>
    <property type="evidence" value="ECO:0007669"/>
    <property type="project" value="TreeGrafter"/>
</dbReference>
<keyword evidence="11" id="KW-1185">Reference proteome</keyword>
<dbReference type="InterPro" id="IPR009072">
    <property type="entry name" value="Histone-fold"/>
</dbReference>
<dbReference type="InterPro" id="IPR037794">
    <property type="entry name" value="TAF12"/>
</dbReference>
<dbReference type="FunFam" id="1.10.20.10:FF:000011">
    <property type="entry name" value="Transcription initiation factor TFIID subunit 12"/>
    <property type="match status" value="1"/>
</dbReference>
<evidence type="ECO:0000313" key="11">
    <source>
        <dbReference type="Proteomes" id="UP000311382"/>
    </source>
</evidence>
<keyword evidence="3" id="KW-0805">Transcription regulation</keyword>
<dbReference type="Gene3D" id="1.10.20.10">
    <property type="entry name" value="Histone, subunit A"/>
    <property type="match status" value="1"/>
</dbReference>
<evidence type="ECO:0000256" key="8">
    <source>
        <dbReference type="SAM" id="MobiDB-lite"/>
    </source>
</evidence>
<dbReference type="AlphaFoldDB" id="A0A5C5FRU4"/>
<gene>
    <name evidence="10" type="ORF">DMC30DRAFT_334516</name>
</gene>
<feature type="domain" description="Transcription initiation factor TFIID subunit 12" evidence="9">
    <location>
        <begin position="7"/>
        <end position="73"/>
    </location>
</feature>
<proteinExistence type="inferred from homology"/>
<dbReference type="Pfam" id="PF03847">
    <property type="entry name" value="TFIID_20kDa"/>
    <property type="match status" value="1"/>
</dbReference>
<feature type="non-terminal residue" evidence="10">
    <location>
        <position position="117"/>
    </location>
</feature>
<dbReference type="PANTHER" id="PTHR12264">
    <property type="entry name" value="TRANSCRIPTION INITIATION FACTOR TFIID SUBUNIT 12"/>
    <property type="match status" value="1"/>
</dbReference>
<dbReference type="GO" id="GO:0003743">
    <property type="term" value="F:translation initiation factor activity"/>
    <property type="evidence" value="ECO:0007669"/>
    <property type="project" value="UniProtKB-KW"/>
</dbReference>
<reference evidence="10 11" key="1">
    <citation type="submission" date="2019-03" db="EMBL/GenBank/DDBJ databases">
        <title>Rhodosporidium diobovatum UCD-FST 08-225 genome sequencing, assembly, and annotation.</title>
        <authorList>
            <person name="Fakankun I.U."/>
            <person name="Fristensky B."/>
            <person name="Levin D.B."/>
        </authorList>
    </citation>
    <scope>NUCLEOTIDE SEQUENCE [LARGE SCALE GENOMIC DNA]</scope>
    <source>
        <strain evidence="10 11">UCD-FST 08-225</strain>
    </source>
</reference>
<dbReference type="EMBL" id="SOZI01000114">
    <property type="protein sequence ID" value="TNY18956.1"/>
    <property type="molecule type" value="Genomic_DNA"/>
</dbReference>
<feature type="non-terminal residue" evidence="10">
    <location>
        <position position="1"/>
    </location>
</feature>
<keyword evidence="10" id="KW-0396">Initiation factor</keyword>
<evidence type="ECO:0000256" key="7">
    <source>
        <dbReference type="ARBA" id="ARBA00093657"/>
    </source>
</evidence>
<keyword evidence="4" id="KW-0804">Transcription</keyword>
<comment type="caution">
    <text evidence="10">The sequence shown here is derived from an EMBL/GenBank/DDBJ whole genome shotgun (WGS) entry which is preliminary data.</text>
</comment>
<dbReference type="OrthoDB" id="2193432at2759"/>
<evidence type="ECO:0000256" key="3">
    <source>
        <dbReference type="ARBA" id="ARBA00023015"/>
    </source>
</evidence>
<evidence type="ECO:0000259" key="9">
    <source>
        <dbReference type="Pfam" id="PF03847"/>
    </source>
</evidence>
<dbReference type="InterPro" id="IPR003228">
    <property type="entry name" value="TFIID_TAF12_dom"/>
</dbReference>
<sequence>SKGRTVSKRKIREVVEAVDPDERLSDEVEDLLLEIADEFIDSVTRFGCQLAKHRKSDRLEVKDLALHLDRTYGIRVPGFAPDEVARGGGAAGGGRKLTLPPGHAARLAAVRESGKRR</sequence>
<dbReference type="GO" id="GO:0051123">
    <property type="term" value="P:RNA polymerase II preinitiation complex assembly"/>
    <property type="evidence" value="ECO:0007669"/>
    <property type="project" value="TreeGrafter"/>
</dbReference>
<dbReference type="GO" id="GO:0000124">
    <property type="term" value="C:SAGA complex"/>
    <property type="evidence" value="ECO:0007669"/>
    <property type="project" value="InterPro"/>
</dbReference>
<feature type="region of interest" description="Disordered" evidence="8">
    <location>
        <begin position="87"/>
        <end position="117"/>
    </location>
</feature>
<protein>
    <recommendedName>
        <fullName evidence="6">TBP-associated factor 12</fullName>
    </recommendedName>
    <alternativeName>
        <fullName evidence="7">Transcription initiation factor TFIID subunit 12</fullName>
    </alternativeName>
</protein>
<evidence type="ECO:0000256" key="2">
    <source>
        <dbReference type="ARBA" id="ARBA00007530"/>
    </source>
</evidence>
<evidence type="ECO:0000256" key="5">
    <source>
        <dbReference type="ARBA" id="ARBA00023242"/>
    </source>
</evidence>
<dbReference type="GO" id="GO:0046982">
    <property type="term" value="F:protein heterodimerization activity"/>
    <property type="evidence" value="ECO:0007669"/>
    <property type="project" value="InterPro"/>
</dbReference>
<evidence type="ECO:0000256" key="4">
    <source>
        <dbReference type="ARBA" id="ARBA00023163"/>
    </source>
</evidence>
<dbReference type="STRING" id="5288.A0A5C5FRU4"/>
<accession>A0A5C5FRU4</accession>
<evidence type="ECO:0000256" key="1">
    <source>
        <dbReference type="ARBA" id="ARBA00004123"/>
    </source>
</evidence>
<organism evidence="10 11">
    <name type="scientific">Rhodotorula diobovata</name>
    <dbReference type="NCBI Taxonomy" id="5288"/>
    <lineage>
        <taxon>Eukaryota</taxon>
        <taxon>Fungi</taxon>
        <taxon>Dikarya</taxon>
        <taxon>Basidiomycota</taxon>
        <taxon>Pucciniomycotina</taxon>
        <taxon>Microbotryomycetes</taxon>
        <taxon>Sporidiobolales</taxon>
        <taxon>Sporidiobolaceae</taxon>
        <taxon>Rhodotorula</taxon>
    </lineage>
</organism>
<dbReference type="PANTHER" id="PTHR12264:SF21">
    <property type="entry name" value="TRANSCRIPTION INITIATION FACTOR TFIID SUBUNIT 12"/>
    <property type="match status" value="1"/>
</dbReference>